<name>A0A9P9DIC6_9PLEO</name>
<keyword evidence="2" id="KW-1185">Reference proteome</keyword>
<evidence type="ECO:0000313" key="1">
    <source>
        <dbReference type="EMBL" id="KAH7119542.1"/>
    </source>
</evidence>
<organism evidence="1 2">
    <name type="scientific">Dendryphion nanum</name>
    <dbReference type="NCBI Taxonomy" id="256645"/>
    <lineage>
        <taxon>Eukaryota</taxon>
        <taxon>Fungi</taxon>
        <taxon>Dikarya</taxon>
        <taxon>Ascomycota</taxon>
        <taxon>Pezizomycotina</taxon>
        <taxon>Dothideomycetes</taxon>
        <taxon>Pleosporomycetidae</taxon>
        <taxon>Pleosporales</taxon>
        <taxon>Torulaceae</taxon>
        <taxon>Dendryphion</taxon>
    </lineage>
</organism>
<sequence length="72" mass="8234">QPGDLEKRWCWYGHAYGCDGGWCYKRCGDWSKGHWCWTAIDNGKGEWARCQVEEQCNYNYVKVLGCGGACSC</sequence>
<dbReference type="EMBL" id="JAGMWT010000011">
    <property type="protein sequence ID" value="KAH7119542.1"/>
    <property type="molecule type" value="Genomic_DNA"/>
</dbReference>
<dbReference type="OrthoDB" id="3656567at2759"/>
<evidence type="ECO:0000313" key="2">
    <source>
        <dbReference type="Proteomes" id="UP000700596"/>
    </source>
</evidence>
<dbReference type="Proteomes" id="UP000700596">
    <property type="component" value="Unassembled WGS sequence"/>
</dbReference>
<reference evidence="1" key="1">
    <citation type="journal article" date="2021" name="Nat. Commun.">
        <title>Genetic determinants of endophytism in the Arabidopsis root mycobiome.</title>
        <authorList>
            <person name="Mesny F."/>
            <person name="Miyauchi S."/>
            <person name="Thiergart T."/>
            <person name="Pickel B."/>
            <person name="Atanasova L."/>
            <person name="Karlsson M."/>
            <person name="Huettel B."/>
            <person name="Barry K.W."/>
            <person name="Haridas S."/>
            <person name="Chen C."/>
            <person name="Bauer D."/>
            <person name="Andreopoulos W."/>
            <person name="Pangilinan J."/>
            <person name="LaButti K."/>
            <person name="Riley R."/>
            <person name="Lipzen A."/>
            <person name="Clum A."/>
            <person name="Drula E."/>
            <person name="Henrissat B."/>
            <person name="Kohler A."/>
            <person name="Grigoriev I.V."/>
            <person name="Martin F.M."/>
            <person name="Hacquard S."/>
        </authorList>
    </citation>
    <scope>NUCLEOTIDE SEQUENCE</scope>
    <source>
        <strain evidence="1">MPI-CAGE-CH-0243</strain>
    </source>
</reference>
<gene>
    <name evidence="1" type="ORF">B0J11DRAFT_439654</name>
</gene>
<protein>
    <submittedName>
        <fullName evidence="1">Uncharacterized protein</fullName>
    </submittedName>
</protein>
<proteinExistence type="predicted"/>
<accession>A0A9P9DIC6</accession>
<feature type="non-terminal residue" evidence="1">
    <location>
        <position position="1"/>
    </location>
</feature>
<comment type="caution">
    <text evidence="1">The sequence shown here is derived from an EMBL/GenBank/DDBJ whole genome shotgun (WGS) entry which is preliminary data.</text>
</comment>
<dbReference type="AlphaFoldDB" id="A0A9P9DIC6"/>